<dbReference type="KEGG" id="mpof:MPOR_50590"/>
<keyword evidence="1" id="KW-1133">Transmembrane helix</keyword>
<organism evidence="2 3">
    <name type="scientific">Mycolicibacterium poriferae</name>
    <dbReference type="NCBI Taxonomy" id="39694"/>
    <lineage>
        <taxon>Bacteria</taxon>
        <taxon>Bacillati</taxon>
        <taxon>Actinomycetota</taxon>
        <taxon>Actinomycetes</taxon>
        <taxon>Mycobacteriales</taxon>
        <taxon>Mycobacteriaceae</taxon>
        <taxon>Mycolicibacterium</taxon>
    </lineage>
</organism>
<keyword evidence="1" id="KW-0812">Transmembrane</keyword>
<dbReference type="AlphaFoldDB" id="A0A6N4VIM6"/>
<sequence>MVRAYPGWLVALCALVVAISAWLPWLRSSAAGGGRANGIGGVAGAMPVPPPGFGVGQLIVLLAAALVVAGAMAARGISARMASTGALTISVAIVVLAVWYYRLYVYPPVSAAYGLYVAGSVALVAAVLSVWTMLAVWRSTPSSVRGAS</sequence>
<feature type="transmembrane region" description="Helical" evidence="1">
    <location>
        <begin position="113"/>
        <end position="137"/>
    </location>
</feature>
<dbReference type="RefSeq" id="WP_163678782.1">
    <property type="nucleotide sequence ID" value="NZ_AP022570.1"/>
</dbReference>
<dbReference type="EMBL" id="AP022570">
    <property type="protein sequence ID" value="BBX54033.1"/>
    <property type="molecule type" value="Genomic_DNA"/>
</dbReference>
<name>A0A6N4VIM6_9MYCO</name>
<evidence type="ECO:0000313" key="2">
    <source>
        <dbReference type="EMBL" id="BBX54033.1"/>
    </source>
</evidence>
<accession>A0A6N4VIM6</accession>
<keyword evidence="1" id="KW-0472">Membrane</keyword>
<feature type="transmembrane region" description="Helical" evidence="1">
    <location>
        <begin position="52"/>
        <end position="74"/>
    </location>
</feature>
<feature type="transmembrane region" description="Helical" evidence="1">
    <location>
        <begin position="81"/>
        <end position="101"/>
    </location>
</feature>
<gene>
    <name evidence="2" type="ORF">MPOR_50590</name>
</gene>
<reference evidence="2 3" key="1">
    <citation type="journal article" date="2019" name="Emerg. Microbes Infect.">
        <title>Comprehensive subspecies identification of 175 nontuberculous mycobacteria species based on 7547 genomic profiles.</title>
        <authorList>
            <person name="Matsumoto Y."/>
            <person name="Kinjo T."/>
            <person name="Motooka D."/>
            <person name="Nabeya D."/>
            <person name="Jung N."/>
            <person name="Uechi K."/>
            <person name="Horii T."/>
            <person name="Iida T."/>
            <person name="Fujita J."/>
            <person name="Nakamura S."/>
        </authorList>
    </citation>
    <scope>NUCLEOTIDE SEQUENCE [LARGE SCALE GENOMIC DNA]</scope>
    <source>
        <strain evidence="2 3">JCM 12603</strain>
    </source>
</reference>
<proteinExistence type="predicted"/>
<dbReference type="Proteomes" id="UP000466785">
    <property type="component" value="Chromosome"/>
</dbReference>
<keyword evidence="3" id="KW-1185">Reference proteome</keyword>
<protein>
    <submittedName>
        <fullName evidence="2">Membrane protein</fullName>
    </submittedName>
</protein>
<evidence type="ECO:0000256" key="1">
    <source>
        <dbReference type="SAM" id="Phobius"/>
    </source>
</evidence>
<evidence type="ECO:0000313" key="3">
    <source>
        <dbReference type="Proteomes" id="UP000466785"/>
    </source>
</evidence>